<sequence length="119" mass="13689">MSLSRQIFNAIRTAKRSLGDMILTGQLITYTTEYQDGEYVNVGVERNIDIVPDQFSYEELTSLNINEIEVKLLVFNVNDDLVIKTEDKIRYKGDEYSIYLVKPESVGLLTPVYTVMLKK</sequence>
<protein>
    <recommendedName>
        <fullName evidence="3">Phage protein</fullName>
    </recommendedName>
</protein>
<accession>Q52PL8</accession>
<dbReference type="Proteomes" id="UP000001305">
    <property type="component" value="Segment"/>
</dbReference>
<organism evidence="1 2">
    <name type="scientific">Xanthomonas phage Xp15</name>
    <dbReference type="NCBI Taxonomy" id="322855"/>
    <lineage>
        <taxon>Viruses</taxon>
        <taxon>Duplodnaviria</taxon>
        <taxon>Heunggongvirae</taxon>
        <taxon>Uroviricota</taxon>
        <taxon>Caudoviricetes</taxon>
        <taxon>Alachuavirus</taxon>
        <taxon>Alachuavirus Xp15</taxon>
    </lineage>
</organism>
<name>Q52PL8_9CAUD</name>
<reference evidence="1 2" key="1">
    <citation type="submission" date="2005-03" db="EMBL/GenBank/DDBJ databases">
        <title>Sequencing of bacteriophage Xp15 from Xanthomonas campestris pv. pelargonii and identification of the lysis genes.</title>
        <authorList>
            <person name="Ramadugu C."/>
            <person name="Gabriel D.W."/>
        </authorList>
    </citation>
    <scope>NUCLEOTIDE SEQUENCE [LARGE SCALE GENOMIC DNA]</scope>
</reference>
<keyword evidence="2" id="KW-1185">Reference proteome</keyword>
<proteinExistence type="predicted"/>
<dbReference type="EMBL" id="AY986977">
    <property type="protein sequence ID" value="AAX84856.1"/>
    <property type="molecule type" value="Genomic_DNA"/>
</dbReference>
<evidence type="ECO:0000313" key="1">
    <source>
        <dbReference type="EMBL" id="AAX84856.1"/>
    </source>
</evidence>
<evidence type="ECO:0000313" key="2">
    <source>
        <dbReference type="Proteomes" id="UP000001305"/>
    </source>
</evidence>
<dbReference type="KEGG" id="vg:5076555"/>
<dbReference type="GeneID" id="5076555"/>
<evidence type="ECO:0008006" key="3">
    <source>
        <dbReference type="Google" id="ProtNLM"/>
    </source>
</evidence>
<dbReference type="RefSeq" id="YP_239281.1">
    <property type="nucleotide sequence ID" value="NC_007024.1"/>
</dbReference>